<feature type="transmembrane region" description="Helical" evidence="1">
    <location>
        <begin position="173"/>
        <end position="194"/>
    </location>
</feature>
<evidence type="ECO:0000313" key="2">
    <source>
        <dbReference type="EMBL" id="SDF67162.1"/>
    </source>
</evidence>
<name>A0A1G7MZM6_9BACT</name>
<dbReference type="Proteomes" id="UP000199355">
    <property type="component" value="Unassembled WGS sequence"/>
</dbReference>
<dbReference type="STRING" id="571438.SAMN05192586_11042"/>
<feature type="transmembrane region" description="Helical" evidence="1">
    <location>
        <begin position="71"/>
        <end position="90"/>
    </location>
</feature>
<feature type="transmembrane region" description="Helical" evidence="1">
    <location>
        <begin position="320"/>
        <end position="340"/>
    </location>
</feature>
<feature type="transmembrane region" description="Helical" evidence="1">
    <location>
        <begin position="27"/>
        <end position="51"/>
    </location>
</feature>
<feature type="transmembrane region" description="Helical" evidence="1">
    <location>
        <begin position="291"/>
        <end position="313"/>
    </location>
</feature>
<gene>
    <name evidence="2" type="ORF">SAMN05192586_11042</name>
</gene>
<keyword evidence="1" id="KW-1133">Transmembrane helix</keyword>
<sequence length="344" mass="36597">MSLRARAGQDTKAAMQTFPVWLLCWQWLLSILSLGAAAAAGLPAVLALTLLAGRRGNARLCAFGAGRMARLAFRLAPLGIFCAVGDHLGLIVQLRGWAGLAGLYPLHPAMLPATSAALAWLAGMVCLFFYLKADAAAPLPALPEADQRRVKGRKTAPDPALSQWEAPEFRSRLILALAALGCFFAALALPRWPFAGLPQGMELSAAAEAVLSTSIHDLFAALSPAGAAALLALTCLRTGPEGAPPAEDALRKAGRWCALWALLGYIPRCLDRWGLFVGVSLRPGPLPPDVAAQALGLIPLTLAIACWALLFALRAPRRILWLNLLAIFFLLVRQSLPFVLRLAQ</sequence>
<keyword evidence="3" id="KW-1185">Reference proteome</keyword>
<accession>A0A1G7MZM6</accession>
<evidence type="ECO:0000313" key="3">
    <source>
        <dbReference type="Proteomes" id="UP000199355"/>
    </source>
</evidence>
<dbReference type="EMBL" id="FNBX01000010">
    <property type="protein sequence ID" value="SDF67162.1"/>
    <property type="molecule type" value="Genomic_DNA"/>
</dbReference>
<organism evidence="2 3">
    <name type="scientific">Desulfovibrio legallii</name>
    <dbReference type="NCBI Taxonomy" id="571438"/>
    <lineage>
        <taxon>Bacteria</taxon>
        <taxon>Pseudomonadati</taxon>
        <taxon>Thermodesulfobacteriota</taxon>
        <taxon>Desulfovibrionia</taxon>
        <taxon>Desulfovibrionales</taxon>
        <taxon>Desulfovibrionaceae</taxon>
        <taxon>Desulfovibrio</taxon>
    </lineage>
</organism>
<keyword evidence="1" id="KW-0812">Transmembrane</keyword>
<keyword evidence="1" id="KW-0472">Membrane</keyword>
<reference evidence="3" key="1">
    <citation type="submission" date="2016-10" db="EMBL/GenBank/DDBJ databases">
        <authorList>
            <person name="Varghese N."/>
            <person name="Submissions S."/>
        </authorList>
    </citation>
    <scope>NUCLEOTIDE SEQUENCE [LARGE SCALE GENOMIC DNA]</scope>
    <source>
        <strain evidence="3">KHC7</strain>
    </source>
</reference>
<proteinExistence type="predicted"/>
<dbReference type="AlphaFoldDB" id="A0A1G7MZM6"/>
<feature type="transmembrane region" description="Helical" evidence="1">
    <location>
        <begin position="110"/>
        <end position="131"/>
    </location>
</feature>
<evidence type="ECO:0008006" key="4">
    <source>
        <dbReference type="Google" id="ProtNLM"/>
    </source>
</evidence>
<protein>
    <recommendedName>
        <fullName evidence="4">Spidroin-2</fullName>
    </recommendedName>
</protein>
<evidence type="ECO:0000256" key="1">
    <source>
        <dbReference type="SAM" id="Phobius"/>
    </source>
</evidence>